<feature type="domain" description="Pseudouridine synthase I TruA alpha/beta" evidence="8">
    <location>
        <begin position="152"/>
        <end position="255"/>
    </location>
</feature>
<dbReference type="InterPro" id="IPR020094">
    <property type="entry name" value="TruA/RsuA/RluB/E/F_N"/>
</dbReference>
<reference evidence="9 10" key="1">
    <citation type="journal article" date="2019" name="ISME J.">
        <title>Insights into ecological role of a new deltaproteobacterial order Candidatus Acidulodesulfobacterales by metagenomics and metatranscriptomics.</title>
        <authorList>
            <person name="Tan S."/>
            <person name="Liu J."/>
            <person name="Fang Y."/>
            <person name="Hedlund B.P."/>
            <person name="Lian Z.H."/>
            <person name="Huang L.Y."/>
            <person name="Li J.T."/>
            <person name="Huang L.N."/>
            <person name="Li W.J."/>
            <person name="Jiang H.C."/>
            <person name="Dong H.L."/>
            <person name="Shu W.S."/>
        </authorList>
    </citation>
    <scope>NUCLEOTIDE SEQUENCE [LARGE SCALE GENOMIC DNA]</scope>
    <source>
        <strain evidence="9">AP2</strain>
    </source>
</reference>
<dbReference type="InterPro" id="IPR020097">
    <property type="entry name" value="PsdUridine_synth_TruA_a/b_dom"/>
</dbReference>
<dbReference type="InterPro" id="IPR001406">
    <property type="entry name" value="PsdUridine_synth_TruA"/>
</dbReference>
<proteinExistence type="inferred from homology"/>
<dbReference type="Gene3D" id="3.30.70.580">
    <property type="entry name" value="Pseudouridine synthase I, catalytic domain, N-terminal subdomain"/>
    <property type="match status" value="1"/>
</dbReference>
<dbReference type="HAMAP" id="MF_00171">
    <property type="entry name" value="TruA"/>
    <property type="match status" value="1"/>
</dbReference>
<dbReference type="AlphaFoldDB" id="A0A519BEB9"/>
<dbReference type="PANTHER" id="PTHR11142:SF0">
    <property type="entry name" value="TRNA PSEUDOURIDINE SYNTHASE-LIKE 1"/>
    <property type="match status" value="1"/>
</dbReference>
<dbReference type="CDD" id="cd02570">
    <property type="entry name" value="PseudoU_synth_EcTruA"/>
    <property type="match status" value="1"/>
</dbReference>
<dbReference type="SUPFAM" id="SSF55120">
    <property type="entry name" value="Pseudouridine synthase"/>
    <property type="match status" value="1"/>
</dbReference>
<protein>
    <recommendedName>
        <fullName evidence="4">tRNA pseudouridine synthase A</fullName>
        <ecNumber evidence="4">5.4.99.12</ecNumber>
    </recommendedName>
    <alternativeName>
        <fullName evidence="4">tRNA pseudouridine(38-40) synthase</fullName>
    </alternativeName>
    <alternativeName>
        <fullName evidence="4">tRNA pseudouridylate synthase I</fullName>
    </alternativeName>
    <alternativeName>
        <fullName evidence="4">tRNA-uridine isomerase I</fullName>
    </alternativeName>
</protein>
<name>A0A519BEB9_ACIG2</name>
<evidence type="ECO:0000259" key="8">
    <source>
        <dbReference type="Pfam" id="PF01416"/>
    </source>
</evidence>
<dbReference type="PIRSF" id="PIRSF001430">
    <property type="entry name" value="tRNA_psdUrid_synth"/>
    <property type="match status" value="1"/>
</dbReference>
<comment type="function">
    <text evidence="4">Formation of pseudouridine at positions 38, 39 and 40 in the anticodon stem and loop of transfer RNAs.</text>
</comment>
<evidence type="ECO:0000313" key="10">
    <source>
        <dbReference type="Proteomes" id="UP000316562"/>
    </source>
</evidence>
<feature type="binding site" evidence="4 6">
    <location>
        <position position="120"/>
    </location>
    <ligand>
        <name>substrate</name>
    </ligand>
</feature>
<dbReference type="EMBL" id="SGBC01000004">
    <property type="protein sequence ID" value="RZD15614.1"/>
    <property type="molecule type" value="Genomic_DNA"/>
</dbReference>
<dbReference type="Pfam" id="PF01416">
    <property type="entry name" value="PseudoU_synth_1"/>
    <property type="match status" value="1"/>
</dbReference>
<comment type="subunit">
    <text evidence="4">Homodimer.</text>
</comment>
<organism evidence="9 10">
    <name type="scientific">Acididesulfobacter guangdongensis</name>
    <dbReference type="NCBI Taxonomy" id="2597225"/>
    <lineage>
        <taxon>Bacteria</taxon>
        <taxon>Deltaproteobacteria</taxon>
        <taxon>Candidatus Acidulodesulfobacterales</taxon>
        <taxon>Candidatus Acididesulfobacter</taxon>
    </lineage>
</organism>
<accession>A0A519BEB9</accession>
<keyword evidence="2 4" id="KW-0819">tRNA processing</keyword>
<feature type="active site" description="Nucleophile" evidence="4 5">
    <location>
        <position position="61"/>
    </location>
</feature>
<comment type="caution">
    <text evidence="9">The sequence shown here is derived from an EMBL/GenBank/DDBJ whole genome shotgun (WGS) entry which is preliminary data.</text>
</comment>
<evidence type="ECO:0000256" key="2">
    <source>
        <dbReference type="ARBA" id="ARBA00022694"/>
    </source>
</evidence>
<comment type="catalytic activity">
    <reaction evidence="4 7">
        <text>uridine(38/39/40) in tRNA = pseudouridine(38/39/40) in tRNA</text>
        <dbReference type="Rhea" id="RHEA:22376"/>
        <dbReference type="Rhea" id="RHEA-COMP:10085"/>
        <dbReference type="Rhea" id="RHEA-COMP:10087"/>
        <dbReference type="ChEBI" id="CHEBI:65314"/>
        <dbReference type="ChEBI" id="CHEBI:65315"/>
        <dbReference type="EC" id="5.4.99.12"/>
    </reaction>
</comment>
<evidence type="ECO:0000256" key="6">
    <source>
        <dbReference type="PIRSR" id="PIRSR001430-2"/>
    </source>
</evidence>
<dbReference type="Proteomes" id="UP000316562">
    <property type="component" value="Unassembled WGS sequence"/>
</dbReference>
<dbReference type="GO" id="GO:0031119">
    <property type="term" value="P:tRNA pseudouridine synthesis"/>
    <property type="evidence" value="ECO:0007669"/>
    <property type="project" value="UniProtKB-UniRule"/>
</dbReference>
<dbReference type="InterPro" id="IPR020103">
    <property type="entry name" value="PsdUridine_synth_cat_dom_sf"/>
</dbReference>
<dbReference type="InterPro" id="IPR020095">
    <property type="entry name" value="PsdUridine_synth_TruA_C"/>
</dbReference>
<dbReference type="NCBIfam" id="TIGR00071">
    <property type="entry name" value="hisT_truA"/>
    <property type="match status" value="1"/>
</dbReference>
<dbReference type="EC" id="5.4.99.12" evidence="4"/>
<dbReference type="Gene3D" id="3.30.70.660">
    <property type="entry name" value="Pseudouridine synthase I, catalytic domain, C-terminal subdomain"/>
    <property type="match status" value="1"/>
</dbReference>
<evidence type="ECO:0000256" key="7">
    <source>
        <dbReference type="RuleBase" id="RU003792"/>
    </source>
</evidence>
<dbReference type="PANTHER" id="PTHR11142">
    <property type="entry name" value="PSEUDOURIDYLATE SYNTHASE"/>
    <property type="match status" value="1"/>
</dbReference>
<sequence>MINYLITLEYDGSNYHGWQIQNNYSAENNNVELKTISGEILKAIKKITGTDTELFVSGRTDAGVHALNQVANFKLPFLLNLEKLKSSLNGVLPYNDISVKSIELVHNSFHATFDTVSKTYLYKLNNGFRSALLSKHSWYIKDNLNFSLMNQASNMFVGNYNFINFAKSDKRKCIEDYFRRITEINIQKKNYGFDIYITGDGFLRHMVRRIVGAIVLCGLGKINIERINYLLNAGKTAANITKAPPEGLFLYSIKYKHKFFC</sequence>
<evidence type="ECO:0000256" key="3">
    <source>
        <dbReference type="ARBA" id="ARBA00023235"/>
    </source>
</evidence>
<keyword evidence="3 4" id="KW-0413">Isomerase</keyword>
<evidence type="ECO:0000313" key="9">
    <source>
        <dbReference type="EMBL" id="RZD15614.1"/>
    </source>
</evidence>
<comment type="similarity">
    <text evidence="1 4 7">Belongs to the tRNA pseudouridine synthase TruA family.</text>
</comment>
<dbReference type="GO" id="GO:0003723">
    <property type="term" value="F:RNA binding"/>
    <property type="evidence" value="ECO:0007669"/>
    <property type="project" value="InterPro"/>
</dbReference>
<gene>
    <name evidence="4 9" type="primary">truA</name>
    <name evidence="9" type="ORF">EVJ46_08760</name>
</gene>
<evidence type="ECO:0000256" key="4">
    <source>
        <dbReference type="HAMAP-Rule" id="MF_00171"/>
    </source>
</evidence>
<comment type="caution">
    <text evidence="4">Lacks conserved residue(s) required for the propagation of feature annotation.</text>
</comment>
<dbReference type="GO" id="GO:0160147">
    <property type="term" value="F:tRNA pseudouridine(38-40) synthase activity"/>
    <property type="evidence" value="ECO:0007669"/>
    <property type="project" value="UniProtKB-EC"/>
</dbReference>
<evidence type="ECO:0000256" key="1">
    <source>
        <dbReference type="ARBA" id="ARBA00009375"/>
    </source>
</evidence>
<evidence type="ECO:0000256" key="5">
    <source>
        <dbReference type="PIRSR" id="PIRSR001430-1"/>
    </source>
</evidence>